<evidence type="ECO:0000256" key="5">
    <source>
        <dbReference type="ARBA" id="ARBA00022989"/>
    </source>
</evidence>
<keyword evidence="6 7" id="KW-0472">Membrane</keyword>
<feature type="transmembrane region" description="Helical" evidence="7">
    <location>
        <begin position="440"/>
        <end position="462"/>
    </location>
</feature>
<dbReference type="InterPro" id="IPR003706">
    <property type="entry name" value="CstA_N"/>
</dbReference>
<feature type="transmembrane region" description="Helical" evidence="7">
    <location>
        <begin position="414"/>
        <end position="434"/>
    </location>
</feature>
<comment type="subcellular location">
    <subcellularLocation>
        <location evidence="1">Cell membrane</location>
        <topology evidence="1">Multi-pass membrane protein</topology>
    </subcellularLocation>
</comment>
<dbReference type="PANTHER" id="PTHR30252:SF4">
    <property type="entry name" value="CARBON STARVATION"/>
    <property type="match status" value="1"/>
</dbReference>
<dbReference type="RefSeq" id="WP_135326544.1">
    <property type="nucleotide sequence ID" value="NZ_SRJC01000001.1"/>
</dbReference>
<sequence length="483" mass="52284">MITFIASILLLIVGYLVYAKVVERIFGINDQQKTPAYAKKDGFDFMPMSWWKASLIQLLNIAGLGPIFGAVLGALYGPIAFVWIVIGSIFAGAVHDYFSGMLSLRHNGAQYPSLVGRYLGKSAQSVINVLSIALMVLVAAAFTAGPAQLMAEVTPLGFFTSIVIIFAYFLTATLLPVNKIIGKIYPLFGAILIFMAVSIGIGLFFFDNPIPNLTFSNLHPDNLPVWPMMMVTISCGAISGFHSTQSPILARTLKKESEGRKVFYGAMIAEGIIALIWAAAGMAFFGGTGGLSEALAAGGPAGVVNEISSTTLGAFGGVLAILGVIILPITTGDTALRSSRMMLADLFEDVRKKKFESKWAPMLLAIPVAVPAFFLTQIDYSFLWRYVGWSNQVVATVMLWTGAMYLLENKKFHWICSVPALFMTAVVSTYIFYAPEGLGLSYNLSMGLGAGVWLLVVAWFVGRLKQAKKTKRNEEVLAQRKVG</sequence>
<keyword evidence="3" id="KW-1003">Cell membrane</keyword>
<proteinExistence type="inferred from homology"/>
<feature type="transmembrane region" description="Helical" evidence="7">
    <location>
        <begin position="262"/>
        <end position="285"/>
    </location>
</feature>
<dbReference type="InterPro" id="IPR051605">
    <property type="entry name" value="CstA"/>
</dbReference>
<dbReference type="STRING" id="192814.GCA_900166575_00756"/>
<evidence type="ECO:0000313" key="10">
    <source>
        <dbReference type="Proteomes" id="UP000297982"/>
    </source>
</evidence>
<feature type="transmembrane region" description="Helical" evidence="7">
    <location>
        <begin position="312"/>
        <end position="332"/>
    </location>
</feature>
<keyword evidence="10" id="KW-1185">Reference proteome</keyword>
<dbReference type="PANTHER" id="PTHR30252">
    <property type="entry name" value="INNER MEMBRANE PEPTIDE TRANSPORTER"/>
    <property type="match status" value="1"/>
</dbReference>
<comment type="caution">
    <text evidence="9">The sequence shown here is derived from an EMBL/GenBank/DDBJ whole genome shotgun (WGS) entry which is preliminary data.</text>
</comment>
<dbReference type="AlphaFoldDB" id="A0A4Z0H1T7"/>
<evidence type="ECO:0000256" key="3">
    <source>
        <dbReference type="ARBA" id="ARBA00022475"/>
    </source>
</evidence>
<evidence type="ECO:0000256" key="1">
    <source>
        <dbReference type="ARBA" id="ARBA00004651"/>
    </source>
</evidence>
<keyword evidence="4 7" id="KW-0812">Transmembrane</keyword>
<reference evidence="9 10" key="1">
    <citation type="journal article" date="2003" name="Int. J. Syst. Evol. Microbiol.">
        <title>Halobacillus salinus sp. nov., isolated from a salt lake on the coast of the East Sea in Korea.</title>
        <authorList>
            <person name="Yoon J.H."/>
            <person name="Kang K.H."/>
            <person name="Park Y.H."/>
        </authorList>
    </citation>
    <scope>NUCLEOTIDE SEQUENCE [LARGE SCALE GENOMIC DNA]</scope>
    <source>
        <strain evidence="9 10">HSL-3</strain>
    </source>
</reference>
<feature type="transmembrane region" description="Helical" evidence="7">
    <location>
        <begin position="359"/>
        <end position="380"/>
    </location>
</feature>
<evidence type="ECO:0000259" key="8">
    <source>
        <dbReference type="Pfam" id="PF02554"/>
    </source>
</evidence>
<evidence type="ECO:0000313" key="9">
    <source>
        <dbReference type="EMBL" id="TGB03844.1"/>
    </source>
</evidence>
<gene>
    <name evidence="9" type="ORF">E4663_02215</name>
</gene>
<dbReference type="EMBL" id="SRJC01000001">
    <property type="protein sequence ID" value="TGB03844.1"/>
    <property type="molecule type" value="Genomic_DNA"/>
</dbReference>
<evidence type="ECO:0000256" key="7">
    <source>
        <dbReference type="SAM" id="Phobius"/>
    </source>
</evidence>
<feature type="transmembrane region" description="Helical" evidence="7">
    <location>
        <begin position="225"/>
        <end position="241"/>
    </location>
</feature>
<name>A0A4Z0H1T7_9BACI</name>
<feature type="domain" description="CstA N-terminal" evidence="8">
    <location>
        <begin position="3"/>
        <end position="201"/>
    </location>
</feature>
<accession>A0A4Z0H1T7</accession>
<keyword evidence="5 7" id="KW-1133">Transmembrane helix</keyword>
<feature type="transmembrane region" description="Helical" evidence="7">
    <location>
        <begin position="67"/>
        <end position="94"/>
    </location>
</feature>
<dbReference type="Proteomes" id="UP000297982">
    <property type="component" value="Unassembled WGS sequence"/>
</dbReference>
<dbReference type="GO" id="GO:0005886">
    <property type="term" value="C:plasma membrane"/>
    <property type="evidence" value="ECO:0007669"/>
    <property type="project" value="UniProtKB-SubCell"/>
</dbReference>
<feature type="transmembrane region" description="Helical" evidence="7">
    <location>
        <begin position="126"/>
        <end position="144"/>
    </location>
</feature>
<feature type="transmembrane region" description="Helical" evidence="7">
    <location>
        <begin position="184"/>
        <end position="205"/>
    </location>
</feature>
<feature type="domain" description="CstA N-terminal" evidence="8">
    <location>
        <begin position="293"/>
        <end position="427"/>
    </location>
</feature>
<organism evidence="9 10">
    <name type="scientific">Halobacillus salinus</name>
    <dbReference type="NCBI Taxonomy" id="192814"/>
    <lineage>
        <taxon>Bacteria</taxon>
        <taxon>Bacillati</taxon>
        <taxon>Bacillota</taxon>
        <taxon>Bacilli</taxon>
        <taxon>Bacillales</taxon>
        <taxon>Bacillaceae</taxon>
        <taxon>Halobacillus</taxon>
    </lineage>
</organism>
<comment type="similarity">
    <text evidence="2">Belongs to the peptide transporter carbon starvation (CstA) (TC 2.A.114) family.</text>
</comment>
<dbReference type="Pfam" id="PF02554">
    <property type="entry name" value="CstA"/>
    <property type="match status" value="2"/>
</dbReference>
<evidence type="ECO:0000256" key="6">
    <source>
        <dbReference type="ARBA" id="ARBA00023136"/>
    </source>
</evidence>
<evidence type="ECO:0000256" key="4">
    <source>
        <dbReference type="ARBA" id="ARBA00022692"/>
    </source>
</evidence>
<dbReference type="GO" id="GO:0009267">
    <property type="term" value="P:cellular response to starvation"/>
    <property type="evidence" value="ECO:0007669"/>
    <property type="project" value="InterPro"/>
</dbReference>
<feature type="transmembrane region" description="Helical" evidence="7">
    <location>
        <begin position="386"/>
        <end position="407"/>
    </location>
</feature>
<feature type="transmembrane region" description="Helical" evidence="7">
    <location>
        <begin position="156"/>
        <end position="177"/>
    </location>
</feature>
<protein>
    <submittedName>
        <fullName evidence="9">Carbon starvation protein A</fullName>
    </submittedName>
</protein>
<evidence type="ECO:0000256" key="2">
    <source>
        <dbReference type="ARBA" id="ARBA00007755"/>
    </source>
</evidence>